<evidence type="ECO:0000313" key="1">
    <source>
        <dbReference type="EMBL" id="MCD9640482.1"/>
    </source>
</evidence>
<dbReference type="EMBL" id="JACEIK010003136">
    <property type="protein sequence ID" value="MCD9640482.1"/>
    <property type="molecule type" value="Genomic_DNA"/>
</dbReference>
<dbReference type="Proteomes" id="UP000823775">
    <property type="component" value="Unassembled WGS sequence"/>
</dbReference>
<organism evidence="1 2">
    <name type="scientific">Datura stramonium</name>
    <name type="common">Jimsonweed</name>
    <name type="synonym">Common thornapple</name>
    <dbReference type="NCBI Taxonomy" id="4076"/>
    <lineage>
        <taxon>Eukaryota</taxon>
        <taxon>Viridiplantae</taxon>
        <taxon>Streptophyta</taxon>
        <taxon>Embryophyta</taxon>
        <taxon>Tracheophyta</taxon>
        <taxon>Spermatophyta</taxon>
        <taxon>Magnoliopsida</taxon>
        <taxon>eudicotyledons</taxon>
        <taxon>Gunneridae</taxon>
        <taxon>Pentapetalae</taxon>
        <taxon>asterids</taxon>
        <taxon>lamiids</taxon>
        <taxon>Solanales</taxon>
        <taxon>Solanaceae</taxon>
        <taxon>Solanoideae</taxon>
        <taxon>Datureae</taxon>
        <taxon>Datura</taxon>
    </lineage>
</organism>
<name>A0ABS8V2A9_DATST</name>
<protein>
    <submittedName>
        <fullName evidence="1">Uncharacterized protein</fullName>
    </submittedName>
</protein>
<reference evidence="1 2" key="1">
    <citation type="journal article" date="2021" name="BMC Genomics">
        <title>Datura genome reveals duplications of psychoactive alkaloid biosynthetic genes and high mutation rate following tissue culture.</title>
        <authorList>
            <person name="Rajewski A."/>
            <person name="Carter-House D."/>
            <person name="Stajich J."/>
            <person name="Litt A."/>
        </authorList>
    </citation>
    <scope>NUCLEOTIDE SEQUENCE [LARGE SCALE GENOMIC DNA]</scope>
    <source>
        <strain evidence="1">AR-01</strain>
    </source>
</reference>
<evidence type="ECO:0000313" key="2">
    <source>
        <dbReference type="Proteomes" id="UP000823775"/>
    </source>
</evidence>
<gene>
    <name evidence="1" type="ORF">HAX54_025820</name>
</gene>
<keyword evidence="2" id="KW-1185">Reference proteome</keyword>
<sequence>FSEPPNNGSHYDSSLGTTSHHVTHGQWIVFASPLILHPKTPNHDLSHHTRTHNVIHHIKVDHVDANYES</sequence>
<proteinExistence type="predicted"/>
<comment type="caution">
    <text evidence="1">The sequence shown here is derived from an EMBL/GenBank/DDBJ whole genome shotgun (WGS) entry which is preliminary data.</text>
</comment>
<feature type="non-terminal residue" evidence="1">
    <location>
        <position position="1"/>
    </location>
</feature>
<accession>A0ABS8V2A9</accession>